<feature type="domain" description="NADP-dependent oxidoreductase" evidence="2">
    <location>
        <begin position="9"/>
        <end position="315"/>
    </location>
</feature>
<dbReference type="SUPFAM" id="SSF51430">
    <property type="entry name" value="NAD(P)-linked oxidoreductase"/>
    <property type="match status" value="1"/>
</dbReference>
<dbReference type="PANTHER" id="PTHR43364">
    <property type="entry name" value="NADH-SPECIFIC METHYLGLYOXAL REDUCTASE-RELATED"/>
    <property type="match status" value="1"/>
</dbReference>
<protein>
    <submittedName>
        <fullName evidence="3">Dehydrogenase</fullName>
    </submittedName>
</protein>
<dbReference type="InterPro" id="IPR036812">
    <property type="entry name" value="NAD(P)_OxRdtase_dom_sf"/>
</dbReference>
<sequence>MSGTKVSTLALGTALFGVAPTEDAAATLVHFAIESGINVIDTANSYGNQARFDRPQGPTWKHRRSAEEIVGDAIEGLREDIILATKVSEPIGDGPNDGGFTGGGLSRTHIMRNIERSLDRLRTDYVDIYYAHHPDPLTDIEETLRTFADLVRQGVITHYALSTYDGWQVTEVMATAERLGLPKPICHQTRYSLAKRWVESEVLPATRRAGVGTVCFGPLAGGLLTESGTDREYAGDARWGGGRFTPAEIELNRRLTKLGAEWNLAPAQIALSWLLAQPGVSSAVVGPETVDELTELLPAMQLTLTSEQLAVLDGISPKPANLYTQ</sequence>
<gene>
    <name evidence="3" type="primary">bfzB</name>
</gene>
<evidence type="ECO:0000259" key="2">
    <source>
        <dbReference type="Pfam" id="PF00248"/>
    </source>
</evidence>
<dbReference type="AlphaFoldDB" id="A0A221J3D6"/>
<organism evidence="3">
    <name type="scientific">Rhodococcus qingshengii</name>
    <dbReference type="NCBI Taxonomy" id="334542"/>
    <lineage>
        <taxon>Bacteria</taxon>
        <taxon>Bacillati</taxon>
        <taxon>Actinomycetota</taxon>
        <taxon>Actinomycetes</taxon>
        <taxon>Mycobacteriales</taxon>
        <taxon>Nocardiaceae</taxon>
        <taxon>Rhodococcus</taxon>
        <taxon>Rhodococcus erythropolis group</taxon>
    </lineage>
</organism>
<evidence type="ECO:0000313" key="3">
    <source>
        <dbReference type="EMBL" id="ASM60831.1"/>
    </source>
</evidence>
<keyword evidence="1" id="KW-0560">Oxidoreductase</keyword>
<dbReference type="EMBL" id="KY785168">
    <property type="protein sequence ID" value="ASM60831.1"/>
    <property type="molecule type" value="Genomic_DNA"/>
</dbReference>
<keyword evidence="3" id="KW-0614">Plasmid</keyword>
<name>A0A221J3D6_RHOSG</name>
<dbReference type="GO" id="GO:0016491">
    <property type="term" value="F:oxidoreductase activity"/>
    <property type="evidence" value="ECO:0007669"/>
    <property type="project" value="UniProtKB-KW"/>
</dbReference>
<dbReference type="GO" id="GO:0005829">
    <property type="term" value="C:cytosol"/>
    <property type="evidence" value="ECO:0007669"/>
    <property type="project" value="TreeGrafter"/>
</dbReference>
<geneLocation type="plasmid" evidence="3">
    <name>pYLC1</name>
</geneLocation>
<dbReference type="PANTHER" id="PTHR43364:SF4">
    <property type="entry name" value="NAD(P)-LINKED OXIDOREDUCTASE SUPERFAMILY PROTEIN"/>
    <property type="match status" value="1"/>
</dbReference>
<dbReference type="InterPro" id="IPR050523">
    <property type="entry name" value="AKR_Detox_Biosynth"/>
</dbReference>
<accession>A0A221J3D6</accession>
<dbReference type="InterPro" id="IPR023210">
    <property type="entry name" value="NADP_OxRdtase_dom"/>
</dbReference>
<dbReference type="Gene3D" id="3.20.20.100">
    <property type="entry name" value="NADP-dependent oxidoreductase domain"/>
    <property type="match status" value="1"/>
</dbReference>
<dbReference type="Pfam" id="PF00248">
    <property type="entry name" value="Aldo_ket_red"/>
    <property type="match status" value="1"/>
</dbReference>
<reference evidence="3" key="1">
    <citation type="journal article" date="2017" name="Appl. Environ. Microbiol.">
        <title>Molecular mechanism and genetic determinants of buprofezin degradation.</title>
        <authorList>
            <person name="Chen X."/>
            <person name="Ji J."/>
            <person name="Zhao L."/>
            <person name="Qiu J."/>
            <person name="Dai C."/>
            <person name="Wang W."/>
            <person name="He J."/>
            <person name="Jiang J."/>
            <person name="Hong Q."/>
            <person name="Yan X."/>
        </authorList>
    </citation>
    <scope>NUCLEOTIDE SEQUENCE</scope>
    <source>
        <strain evidence="3">YL1</strain>
        <plasmid evidence="3">pYLC1</plasmid>
    </source>
</reference>
<proteinExistence type="predicted"/>
<evidence type="ECO:0000256" key="1">
    <source>
        <dbReference type="ARBA" id="ARBA00023002"/>
    </source>
</evidence>